<proteinExistence type="predicted"/>
<dbReference type="Proteomes" id="UP000753908">
    <property type="component" value="Unassembled WGS sequence"/>
</dbReference>
<protein>
    <submittedName>
        <fullName evidence="2">KGK family protein</fullName>
    </submittedName>
</protein>
<reference evidence="2" key="2">
    <citation type="journal article" date="2022" name="Microbiol. Resour. Announc.">
        <title>Metagenome Sequencing to Explore Phylogenomics of Terrestrial Cyanobacteria.</title>
        <authorList>
            <person name="Ward R.D."/>
            <person name="Stajich J.E."/>
            <person name="Johansen J.R."/>
            <person name="Huntemann M."/>
            <person name="Clum A."/>
            <person name="Foster B."/>
            <person name="Foster B."/>
            <person name="Roux S."/>
            <person name="Palaniappan K."/>
            <person name="Varghese N."/>
            <person name="Mukherjee S."/>
            <person name="Reddy T.B.K."/>
            <person name="Daum C."/>
            <person name="Copeland A."/>
            <person name="Chen I.A."/>
            <person name="Ivanova N.N."/>
            <person name="Kyrpides N.C."/>
            <person name="Shapiro N."/>
            <person name="Eloe-Fadrosh E.A."/>
            <person name="Pietrasiak N."/>
        </authorList>
    </citation>
    <scope>NUCLEOTIDE SEQUENCE</scope>
    <source>
        <strain evidence="2">CPER-KK1</strain>
    </source>
</reference>
<organism evidence="2 3">
    <name type="scientific">Symplocastrum torsivum CPER-KK1</name>
    <dbReference type="NCBI Taxonomy" id="450513"/>
    <lineage>
        <taxon>Bacteria</taxon>
        <taxon>Bacillati</taxon>
        <taxon>Cyanobacteriota</taxon>
        <taxon>Cyanophyceae</taxon>
        <taxon>Oscillatoriophycideae</taxon>
        <taxon>Oscillatoriales</taxon>
        <taxon>Microcoleaceae</taxon>
        <taxon>Symplocastrum</taxon>
    </lineage>
</organism>
<evidence type="ECO:0000313" key="2">
    <source>
        <dbReference type="EMBL" id="MBW4545555.1"/>
    </source>
</evidence>
<dbReference type="Pfam" id="PF08872">
    <property type="entry name" value="KGK"/>
    <property type="match status" value="1"/>
</dbReference>
<evidence type="ECO:0000256" key="1">
    <source>
        <dbReference type="SAM" id="MobiDB-lite"/>
    </source>
</evidence>
<dbReference type="EMBL" id="JAHHIF010000016">
    <property type="protein sequence ID" value="MBW4545555.1"/>
    <property type="molecule type" value="Genomic_DNA"/>
</dbReference>
<dbReference type="AlphaFoldDB" id="A0A951PKC2"/>
<feature type="region of interest" description="Disordered" evidence="1">
    <location>
        <begin position="125"/>
        <end position="145"/>
    </location>
</feature>
<comment type="caution">
    <text evidence="2">The sequence shown here is derived from an EMBL/GenBank/DDBJ whole genome shotgun (WGS) entry which is preliminary data.</text>
</comment>
<name>A0A951PKC2_9CYAN</name>
<reference evidence="2" key="1">
    <citation type="submission" date="2021-05" db="EMBL/GenBank/DDBJ databases">
        <authorList>
            <person name="Pietrasiak N."/>
            <person name="Ward R."/>
            <person name="Stajich J.E."/>
            <person name="Kurbessoian T."/>
        </authorList>
    </citation>
    <scope>NUCLEOTIDE SEQUENCE</scope>
    <source>
        <strain evidence="2">CPER-KK1</strain>
    </source>
</reference>
<gene>
    <name evidence="2" type="ORF">KME25_14075</name>
</gene>
<evidence type="ECO:0000313" key="3">
    <source>
        <dbReference type="Proteomes" id="UP000753908"/>
    </source>
</evidence>
<accession>A0A951PKC2</accession>
<dbReference type="InterPro" id="IPR014971">
    <property type="entry name" value="KGK"/>
</dbReference>
<sequence>MNNTFSPLETGNDVLLLNKDTFTVSRFKELLWIAIHSKLNFKINDGRANLFTTSFCTLPIAGEVQILFNNLQWYNSPIDCQLLKVGSQGWQKGKLRIQIDTKILLNHKHESNKVDICIEFCPDEPTEPESPLDDLRQLPEYRQQP</sequence>